<dbReference type="AlphaFoldDB" id="A0A6J4PAZ7"/>
<dbReference type="CDD" id="cd06260">
    <property type="entry name" value="DUF820-like"/>
    <property type="match status" value="1"/>
</dbReference>
<dbReference type="Gene3D" id="3.90.1570.10">
    <property type="entry name" value="tt1808, chain A"/>
    <property type="match status" value="1"/>
</dbReference>
<dbReference type="InterPro" id="IPR011335">
    <property type="entry name" value="Restrct_endonuc-II-like"/>
</dbReference>
<protein>
    <recommendedName>
        <fullName evidence="1">Putative restriction endonuclease domain-containing protein</fullName>
    </recommendedName>
</protein>
<organism evidence="2">
    <name type="scientific">uncultured Rubrobacteraceae bacterium</name>
    <dbReference type="NCBI Taxonomy" id="349277"/>
    <lineage>
        <taxon>Bacteria</taxon>
        <taxon>Bacillati</taxon>
        <taxon>Actinomycetota</taxon>
        <taxon>Rubrobacteria</taxon>
        <taxon>Rubrobacterales</taxon>
        <taxon>Rubrobacteraceae</taxon>
        <taxon>environmental samples</taxon>
    </lineage>
</organism>
<evidence type="ECO:0000259" key="1">
    <source>
        <dbReference type="Pfam" id="PF05685"/>
    </source>
</evidence>
<reference evidence="2" key="1">
    <citation type="submission" date="2020-02" db="EMBL/GenBank/DDBJ databases">
        <authorList>
            <person name="Meier V. D."/>
        </authorList>
    </citation>
    <scope>NUCLEOTIDE SEQUENCE</scope>
    <source>
        <strain evidence="2">AVDCRST_MAG22</strain>
    </source>
</reference>
<evidence type="ECO:0000313" key="2">
    <source>
        <dbReference type="EMBL" id="CAA9410830.1"/>
    </source>
</evidence>
<dbReference type="PANTHER" id="PTHR34107:SF4">
    <property type="entry name" value="SLL1222 PROTEIN"/>
    <property type="match status" value="1"/>
</dbReference>
<dbReference type="InterPro" id="IPR008538">
    <property type="entry name" value="Uma2"/>
</dbReference>
<dbReference type="SUPFAM" id="SSF52980">
    <property type="entry name" value="Restriction endonuclease-like"/>
    <property type="match status" value="1"/>
</dbReference>
<name>A0A6J4PAZ7_9ACTN</name>
<sequence>MSTQTKHISAEELLQMPDDGLRRELVNGELRTMTPAGHPHGRIAVRMTWPLAQHVEENGLGAVYAAETGFVLSRDPDTVRAPDVAFVRRERVEKVGEAGGYWPGAPDLVIEVVSPDDAYADVEGKVSEWLRAGTRMVVVVDPSNRTARVHRSPTDVTTLLEDGEIDGGDVVPGWRLPTRKIFP</sequence>
<proteinExistence type="predicted"/>
<dbReference type="Pfam" id="PF05685">
    <property type="entry name" value="Uma2"/>
    <property type="match status" value="1"/>
</dbReference>
<gene>
    <name evidence="2" type="ORF">AVDCRST_MAG22-1859</name>
</gene>
<feature type="domain" description="Putative restriction endonuclease" evidence="1">
    <location>
        <begin position="11"/>
        <end position="178"/>
    </location>
</feature>
<dbReference type="InterPro" id="IPR012296">
    <property type="entry name" value="Nuclease_put_TT1808"/>
</dbReference>
<dbReference type="PANTHER" id="PTHR34107">
    <property type="entry name" value="SLL0198 PROTEIN-RELATED"/>
    <property type="match status" value="1"/>
</dbReference>
<dbReference type="EMBL" id="CADCUV010000076">
    <property type="protein sequence ID" value="CAA9410830.1"/>
    <property type="molecule type" value="Genomic_DNA"/>
</dbReference>
<accession>A0A6J4PAZ7</accession>